<dbReference type="EMBL" id="JBJXBP010000001">
    <property type="protein sequence ID" value="KAL3851317.1"/>
    <property type="molecule type" value="Genomic_DNA"/>
</dbReference>
<dbReference type="PANTHER" id="PTHR33389:SF22">
    <property type="entry name" value="FAMILY PROTEIN, PUTATIVE (DUF2921)-RELATED"/>
    <property type="match status" value="1"/>
</dbReference>
<reference evidence="3 4" key="1">
    <citation type="submission" date="2024-12" db="EMBL/GenBank/DDBJ databases">
        <title>The unique morphological basis and parallel evolutionary history of personate flowers in Penstemon.</title>
        <authorList>
            <person name="Depatie T.H."/>
            <person name="Wessinger C.A."/>
        </authorList>
    </citation>
    <scope>NUCLEOTIDE SEQUENCE [LARGE SCALE GENOMIC DNA]</scope>
    <source>
        <strain evidence="3">WTNN_2</strain>
        <tissue evidence="3">Leaf</tissue>
    </source>
</reference>
<feature type="signal peptide" evidence="1">
    <location>
        <begin position="1"/>
        <end position="30"/>
    </location>
</feature>
<feature type="chain" id="PRO_5044796266" description="DUF2921 domain-containing protein" evidence="1">
    <location>
        <begin position="31"/>
        <end position="411"/>
    </location>
</feature>
<proteinExistence type="predicted"/>
<name>A0ABD3USS5_9LAMI</name>
<dbReference type="Pfam" id="PF25333">
    <property type="entry name" value="DUF2921_N"/>
    <property type="match status" value="1"/>
</dbReference>
<accession>A0ABD3USS5</accession>
<evidence type="ECO:0000256" key="1">
    <source>
        <dbReference type="SAM" id="SignalP"/>
    </source>
</evidence>
<dbReference type="AlphaFoldDB" id="A0ABD3USS5"/>
<feature type="domain" description="DUF2921" evidence="2">
    <location>
        <begin position="196"/>
        <end position="280"/>
    </location>
</feature>
<dbReference type="InterPro" id="IPR057425">
    <property type="entry name" value="DUF2921_N"/>
</dbReference>
<organism evidence="3 4">
    <name type="scientific">Penstemon smallii</name>
    <dbReference type="NCBI Taxonomy" id="265156"/>
    <lineage>
        <taxon>Eukaryota</taxon>
        <taxon>Viridiplantae</taxon>
        <taxon>Streptophyta</taxon>
        <taxon>Embryophyta</taxon>
        <taxon>Tracheophyta</taxon>
        <taxon>Spermatophyta</taxon>
        <taxon>Magnoliopsida</taxon>
        <taxon>eudicotyledons</taxon>
        <taxon>Gunneridae</taxon>
        <taxon>Pentapetalae</taxon>
        <taxon>asterids</taxon>
        <taxon>lamiids</taxon>
        <taxon>Lamiales</taxon>
        <taxon>Plantaginaceae</taxon>
        <taxon>Cheloneae</taxon>
        <taxon>Penstemon</taxon>
    </lineage>
</organism>
<evidence type="ECO:0000313" key="3">
    <source>
        <dbReference type="EMBL" id="KAL3851317.1"/>
    </source>
</evidence>
<protein>
    <recommendedName>
        <fullName evidence="2">DUF2921 domain-containing protein</fullName>
    </recommendedName>
</protein>
<keyword evidence="1" id="KW-0732">Signal</keyword>
<dbReference type="Proteomes" id="UP001634393">
    <property type="component" value="Unassembled WGS sequence"/>
</dbReference>
<evidence type="ECO:0000313" key="4">
    <source>
        <dbReference type="Proteomes" id="UP001634393"/>
    </source>
</evidence>
<evidence type="ECO:0000259" key="2">
    <source>
        <dbReference type="Pfam" id="PF25333"/>
    </source>
</evidence>
<sequence>MEMILSTLPSSSQIPFTVILLYLILPLASSSSSAAAGILYSPHCGAIVHDPPLIPNPNPPIPRQRFLALRHAHVDYKANDTSKGIYAIPRSLSFFSNKIYRTQNDAVFKIEAVLNLVGAGLGYTRRGLRLVHFRPPRIPVTSGDRWNSVSDCSIVNCNFLGGGNGNFTPRMMYFNEIECLADGSVRFLLGFGDFGHNGYQLPFEPNVTLVSEGKWDANKRRLNLVGCRIFSDWYEGFVGECLIRLSLRFPARWTLRERSSIVGELWSSRSDNESGYFGRVLLTSIKNKYVRAPVLRYDYTEIENAKRFCENIKIRKSTGKYPNALSSDMRFDMAVGNRKEDLWGYSSPLYVDIRYPPLHPTSGVSVKGTIKSTREKSDRLYFEPFEIISRSIYANQAKESIWRIDLEITMK</sequence>
<dbReference type="PANTHER" id="PTHR33389">
    <property type="entry name" value="FAMILY PROTEIN, PUTATIVE (DUF2921)-RELATED"/>
    <property type="match status" value="1"/>
</dbReference>
<comment type="caution">
    <text evidence="3">The sequence shown here is derived from an EMBL/GenBank/DDBJ whole genome shotgun (WGS) entry which is preliminary data.</text>
</comment>
<gene>
    <name evidence="3" type="ORF">ACJIZ3_013199</name>
</gene>
<keyword evidence="4" id="KW-1185">Reference proteome</keyword>